<evidence type="ECO:0000313" key="5">
    <source>
        <dbReference type="EMBL" id="GAA5497201.1"/>
    </source>
</evidence>
<feature type="chain" id="PRO_5047323546" description="Teneurin-like YD-shell domain-containing protein" evidence="3">
    <location>
        <begin position="40"/>
        <end position="3065"/>
    </location>
</feature>
<dbReference type="PANTHER" id="PTHR32305:SF15">
    <property type="entry name" value="PROTEIN RHSA-RELATED"/>
    <property type="match status" value="1"/>
</dbReference>
<dbReference type="SUPFAM" id="SSF49899">
    <property type="entry name" value="Concanavalin A-like lectins/glucanases"/>
    <property type="match status" value="2"/>
</dbReference>
<dbReference type="InterPro" id="IPR006530">
    <property type="entry name" value="YD"/>
</dbReference>
<dbReference type="NCBIfam" id="TIGR01643">
    <property type="entry name" value="YD_repeat_2x"/>
    <property type="match status" value="1"/>
</dbReference>
<sequence length="3065" mass="333959">MRSALYRRFFESMPVKVSTTAAAGFSLLMPVLTTGLATASEPAWWSEKGVTDTNAGTNNFGVANIGQAKWMATKALEKLNEVAPLLASQVDTSVVFPDAPQNPDASWYEQQKKALNLGQLKSIAYPFYQVLPEAWVAGQMTQNGISNWTGPFPWDAATPVEDNLKVANVGQLKLVFGLRFGESLDGDQTADLRELVYFGTTQLDLDLSQTEWDQVFSQPDPMVRDLDGDGLSDAIEIASGLDPLSIDSDGDGVADSLYADLISRWSLDEADGITVVEDSSQNQIDGSLLSGTRINDGVIGRAISLTKDQQAKVSPAAGEMNVGNEGEEFSVSFWIRLHSTHEPGYNSLIQKGDTSNDRTFGIYLNPDGQTLHARISSDTDPNEGIGASAAQLVPLQWSHVTYVHTANQIKLYINGKLDSTANVGYSVSNDDPLYIGKSNWLRGVNADFDDVMVHRRSLTDEEIEGVAYSWDTDADGLPDVWEMEIVNADPNDDLDDVGDVNPQGTDIYGDFDGDGKSNLQEFQNGTDPVDIYSGGLKWPHDAFVVWLEGDKGVTLDPSNHVDTWANLLDPQQRALQPDFNDRPAPVTDPQTGRSLVEFGLYDDMEMDAGNQDLLGLNDGFTVVFNFARGPLNTSVWAPSVLAHESYGNHGFRTGVLNNGKFHWWSGQSGGDMYLTSTAALVQDEMNTFTLWHNGNAGTSRLYVGDNLDAEVQGKSILSTTADICLNQMYGHEGQPGKYGAVLMFDRALTRGELQMVQDYMAGKYSGTGPLAADTDTDGLYGFEEVVVGTNPGNADSDGDGFGDGEEVNDLGTDPALHAAASDSDGDGVKDDEDAVPNDADIDWEKTPIKYEWVEIANLDPTSSSGYSSVVYTGGNEVLTGGHGYPVAVNKQGRVLFSKGVWHADTGWVTIPLSGSTQVTLDPHGAGTNVTTPTLTSPVLKMHSIGDDGAIVGVDDGSSGIVYHAGMVWSAPASISENGVATAYSAPEYFLGRNPIQELEDGITSLGTIAADGKVLTSIFAEDAQNQTINGLGLYDTTNQGLLSSVLPGIEYDVLYQASSTLDSQRGLAIKSGENGLVLQLRENGSFSDVTDTNLGSGAEWEANFADIALTPTKLENENERLWIAADEAVFLEKKSGGTGASRWVSPASMDEGAIRINGRGEAITRTKVWRNGEYTLIEDILEDVTQKSVTDVQAHDLSSNGMILVQAKVDGTLKAGLIMPKCEYTVRITNNNNEPAMPDKDQANMLVLKRGSTNERSETVKATMVKGMYSLDKDAEPYTDKEVKVRVYDKNNRWVNGVTYTSDSSGTVVITGIDPAHGPFELKAYCGDPDTASASDLDELTCYTIPFTYGGCTSCTESTCQTAETGSYRFSSPIGTLGFGGVSCTLEYYSKDENNRGMSGLSISGGQPTGNFGTGYLFISPDDEAIAVRAVSAPTLYDPMAFRVEYNKASNIAFDQLFKTITIENVLVNNRKVLRTTVTQDGESDVYDYFIDGTGIEAGEPGVNVLTKNGGLERELRWESKWNSDYTTRTERVRVEHLRADGISYEAVSDVETVFTYFSWGSRKTKQIIDPDGEALVSTWSFYDLGENSADPAGSTTAYTGFGRLKSSIRHDGYEETHYYDGYKHTSYSPYAGDVDGKKTVVVWNPGTSTSTTTVSVGMHVVAKQEVIEDAANDTYTYRNYTSASNYLETVKEYFPVAESGRIRKITHPENTVTVYEHHYEQGPPLVVGGQTMYGGHFVITKYEGVPGGSNVVEGTKTVTTINVLGKTESEVVYSVSQDSLKNGHVLSHWVVTSFEEITGRPLQIGYFPDGSGGYAYMTNKAYSCCGVSSETDRYGITTYYAYDQMNRVIKTNRLGVTTETVYDGRSTHTHRYPESPDTAVLPSVRLAGPGNKISTRVRNLTGTISESWQRSPKDGTFVRASSSSTTYLNPEGVSPATLPTGVGSIVVSEVIKTDTEDSAPQQTQQYYVDGKLFKSEGNLSPDMIYSYDAESSTLVTSQSYLVAGNPVQTVTTKSDMAGRTKSVHYADGEISFNTYNSLGQLEKQQDPDGVTTIYAYNAEGQRTTVALDVNGNGIIDAGTDQVSLTDSYAVAAHGTTVRRTDSEVYNSSGIAVLVSQTDSSVDGLKAWSTSFPDGAALESRTEVLMEGSGDWTQKNVSADSSYSLTVYRDGLARSIENYDSLGGLVSSVSYERLSGQSGYDSFNRPVYTTDSRTGESRVYYLNSVTDVVSQSIDAAGHVTAFGRDVRGRSVFIDAPDTLDVNDNVLANVTYYSYYSDGQLEATWGDQTYSRYNIYDEMNRLVELRTYQNLVHGIQPLSTSSGYSATQWIYNQDRGWLVEKNYSGETDDGVSDPDYTYTAAGRLATRDWERGVTTTYAYYTSGRLNTVTYSDSTPDLTYTYNHHGQVETVTQGSGSSVNVHSYSYDSGILLLDSETISYANASHVRTIGRHYDELLRPEGYELKTGTSVEAGASYGYDNAGRLYQVGTSYPLPGSPEFTYGYLAESGGMVETVTGPAHTVTNTYASDRNVLAQKKNEDLATTPATVSHFTYAVNALGQRESQTTAGTAFSSSFVRSFGYDAKGQVVSDNHDTNNTFDRTYAFDGIGNRTSATENTTTVNYSANSKNQYSSVGGTTQVHDADGNLTNDGKTYVYDAENRLIEVKDTGGNTVEQYEYDYLSRRITRSVYGGATVQSFIYDGWNLIAMYNAGALSQTYTWGQDLSGSMQGAGGVGGLLVVSFNSNSYYPTYDGNGNVSEYLDSSGSVVAHFEYDAFGKTVVENGTLAGNFFHRFSTKQWNPLAELYYYGYRYYAPETGRWINRDPIEEMGGLNVYGLVGNDAVLKWDLLGMIPTHAEASEMTLKDMMKTLTQDEVKKLARYSSNGQRDKLADAYIKVLKERKGNVDPEQLVDVSVNQDNGCKCGDLMLRKIKSAWGSGAKSDWFKLSTNNSADLPRDIQQQYQFKIEGGTCDSYSIQLKQRVQKKHIDDDDLNHNNISTTSYNQADYKAPAVKELTGMAHKQGGRPSIWAAPQNYEFVTGEKGQFDVIITVNGTKNGKSDCCTREYQIK</sequence>
<feature type="signal peptide" evidence="3">
    <location>
        <begin position="1"/>
        <end position="39"/>
    </location>
</feature>
<dbReference type="Gene3D" id="4.10.1080.10">
    <property type="entry name" value="TSP type-3 repeat"/>
    <property type="match status" value="1"/>
</dbReference>
<gene>
    <name evidence="5" type="ORF">Rhal01_03394</name>
</gene>
<feature type="compositionally biased region" description="Acidic residues" evidence="2">
    <location>
        <begin position="796"/>
        <end position="808"/>
    </location>
</feature>
<proteinExistence type="predicted"/>
<dbReference type="Pfam" id="PF25023">
    <property type="entry name" value="TEN_YD-shell"/>
    <property type="match status" value="1"/>
</dbReference>
<dbReference type="SUPFAM" id="SSF103647">
    <property type="entry name" value="TSP type-3 repeat"/>
    <property type="match status" value="1"/>
</dbReference>
<dbReference type="PANTHER" id="PTHR32305">
    <property type="match status" value="1"/>
</dbReference>
<dbReference type="EMBL" id="BAABRL010000012">
    <property type="protein sequence ID" value="GAA5497201.1"/>
    <property type="molecule type" value="Genomic_DNA"/>
</dbReference>
<feature type="region of interest" description="Disordered" evidence="2">
    <location>
        <begin position="788"/>
        <end position="841"/>
    </location>
</feature>
<dbReference type="Pfam" id="PF13385">
    <property type="entry name" value="Laminin_G_3"/>
    <property type="match status" value="1"/>
</dbReference>
<dbReference type="InterPro" id="IPR056823">
    <property type="entry name" value="TEN-like_YD-shell"/>
</dbReference>
<keyword evidence="1" id="KW-0677">Repeat</keyword>
<dbReference type="Gene3D" id="2.180.10.10">
    <property type="entry name" value="RHS repeat-associated core"/>
    <property type="match status" value="3"/>
</dbReference>
<accession>A0ABP9V3G2</accession>
<keyword evidence="3" id="KW-0732">Signal</keyword>
<reference evidence="5 6" key="1">
    <citation type="submission" date="2024-02" db="EMBL/GenBank/DDBJ databases">
        <title>Rubritalea halochordaticola NBRC 107102.</title>
        <authorList>
            <person name="Ichikawa N."/>
            <person name="Katano-Makiyama Y."/>
            <person name="Hidaka K."/>
        </authorList>
    </citation>
    <scope>NUCLEOTIDE SEQUENCE [LARGE SCALE GENOMIC DNA]</scope>
    <source>
        <strain evidence="5 6">NBRC 107102</strain>
    </source>
</reference>
<protein>
    <recommendedName>
        <fullName evidence="4">Teneurin-like YD-shell domain-containing protein</fullName>
    </recommendedName>
</protein>
<dbReference type="Pfam" id="PF05593">
    <property type="entry name" value="RHS_repeat"/>
    <property type="match status" value="1"/>
</dbReference>
<dbReference type="InterPro" id="IPR031325">
    <property type="entry name" value="RHS_repeat"/>
</dbReference>
<organism evidence="5 6">
    <name type="scientific">Rubritalea halochordaticola</name>
    <dbReference type="NCBI Taxonomy" id="714537"/>
    <lineage>
        <taxon>Bacteria</taxon>
        <taxon>Pseudomonadati</taxon>
        <taxon>Verrucomicrobiota</taxon>
        <taxon>Verrucomicrobiia</taxon>
        <taxon>Verrucomicrobiales</taxon>
        <taxon>Rubritaleaceae</taxon>
        <taxon>Rubritalea</taxon>
    </lineage>
</organism>
<keyword evidence="6" id="KW-1185">Reference proteome</keyword>
<name>A0ABP9V3G2_9BACT</name>
<dbReference type="NCBIfam" id="TIGR03696">
    <property type="entry name" value="Rhs_assc_core"/>
    <property type="match status" value="1"/>
</dbReference>
<evidence type="ECO:0000313" key="6">
    <source>
        <dbReference type="Proteomes" id="UP001424741"/>
    </source>
</evidence>
<comment type="caution">
    <text evidence="5">The sequence shown here is derived from an EMBL/GenBank/DDBJ whole genome shotgun (WGS) entry which is preliminary data.</text>
</comment>
<evidence type="ECO:0000259" key="4">
    <source>
        <dbReference type="Pfam" id="PF25023"/>
    </source>
</evidence>
<evidence type="ECO:0000256" key="1">
    <source>
        <dbReference type="ARBA" id="ARBA00022737"/>
    </source>
</evidence>
<dbReference type="InterPro" id="IPR028974">
    <property type="entry name" value="TSP_type-3_rpt"/>
</dbReference>
<dbReference type="Proteomes" id="UP001424741">
    <property type="component" value="Unassembled WGS sequence"/>
</dbReference>
<dbReference type="InterPro" id="IPR022385">
    <property type="entry name" value="Rhs_assc_core"/>
</dbReference>
<feature type="domain" description="Teneurin-like YD-shell" evidence="4">
    <location>
        <begin position="2575"/>
        <end position="2820"/>
    </location>
</feature>
<dbReference type="InterPro" id="IPR013320">
    <property type="entry name" value="ConA-like_dom_sf"/>
</dbReference>
<evidence type="ECO:0000256" key="2">
    <source>
        <dbReference type="SAM" id="MobiDB-lite"/>
    </source>
</evidence>
<feature type="compositionally biased region" description="Acidic residues" evidence="2">
    <location>
        <begin position="823"/>
        <end position="841"/>
    </location>
</feature>
<dbReference type="InterPro" id="IPR050708">
    <property type="entry name" value="T6SS_VgrG/RHS"/>
</dbReference>
<evidence type="ECO:0000256" key="3">
    <source>
        <dbReference type="SAM" id="SignalP"/>
    </source>
</evidence>
<dbReference type="Gene3D" id="2.60.120.200">
    <property type="match status" value="2"/>
</dbReference>